<accession>A0A975HHH7</accession>
<dbReference type="Proteomes" id="UP000682739">
    <property type="component" value="Chromosome"/>
</dbReference>
<evidence type="ECO:0000259" key="2">
    <source>
        <dbReference type="Pfam" id="PF13609"/>
    </source>
</evidence>
<dbReference type="Pfam" id="PF13609">
    <property type="entry name" value="Porin_4"/>
    <property type="match status" value="1"/>
</dbReference>
<feature type="domain" description="Porin" evidence="2">
    <location>
        <begin position="439"/>
        <end position="509"/>
    </location>
</feature>
<dbReference type="AlphaFoldDB" id="A0A975HHH7"/>
<keyword evidence="1" id="KW-1133">Transmembrane helix</keyword>
<keyword evidence="1" id="KW-0812">Transmembrane</keyword>
<dbReference type="KEGG" id="psym:J1N51_10310"/>
<dbReference type="RefSeq" id="WP_208831055.1">
    <property type="nucleotide sequence ID" value="NZ_CP072110.1"/>
</dbReference>
<evidence type="ECO:0000313" key="4">
    <source>
        <dbReference type="Proteomes" id="UP000682739"/>
    </source>
</evidence>
<evidence type="ECO:0000256" key="1">
    <source>
        <dbReference type="SAM" id="Phobius"/>
    </source>
</evidence>
<reference evidence="3" key="1">
    <citation type="submission" date="2021-03" db="EMBL/GenBank/DDBJ databases">
        <title>Description of Psychrosphaera ytuae sp. nov. isolated from deep sea sediment of South China Sea.</title>
        <authorList>
            <person name="Zhang J."/>
            <person name="Xu X.-D."/>
        </authorList>
    </citation>
    <scope>NUCLEOTIDE SEQUENCE</scope>
    <source>
        <strain evidence="3">MTZ26</strain>
    </source>
</reference>
<gene>
    <name evidence="3" type="ORF">J1N51_10310</name>
</gene>
<dbReference type="GO" id="GO:0016020">
    <property type="term" value="C:membrane"/>
    <property type="evidence" value="ECO:0007669"/>
    <property type="project" value="InterPro"/>
</dbReference>
<protein>
    <recommendedName>
        <fullName evidence="2">Porin domain-containing protein</fullName>
    </recommendedName>
</protein>
<keyword evidence="4" id="KW-1185">Reference proteome</keyword>
<dbReference type="GO" id="GO:0015288">
    <property type="term" value="F:porin activity"/>
    <property type="evidence" value="ECO:0007669"/>
    <property type="project" value="InterPro"/>
</dbReference>
<dbReference type="InterPro" id="IPR033900">
    <property type="entry name" value="Gram_neg_porin_domain"/>
</dbReference>
<evidence type="ECO:0000313" key="3">
    <source>
        <dbReference type="EMBL" id="QTH63135.1"/>
    </source>
</evidence>
<name>A0A975HHH7_9GAMM</name>
<feature type="transmembrane region" description="Helical" evidence="1">
    <location>
        <begin position="20"/>
        <end position="38"/>
    </location>
</feature>
<dbReference type="EMBL" id="CP072110">
    <property type="protein sequence ID" value="QTH63135.1"/>
    <property type="molecule type" value="Genomic_DNA"/>
</dbReference>
<sequence>MNENKGCCQSNLPNARLSRVALALVGVSFPLFSVGLGATEFEWKPSLSASYIHILDAELQGFSLTQPIEEGHQAYTLSPTLALSAKGPVWNANWSLSRTQIHQVEDGFDDDDYNNITLNNEFSFMKKRLTLFANATRLNRNINNEFEGVTDPIFGQDEYLEVDTLTTGIRFKTSPAVDWRTNASVQISQSDYDESAVDTTNFTSTNILSGDRHSASLEVGYGRSPQQVRAQFSFSGNFNETERRGKQNLLSLDANIGVPVWQSLDIVFTAFKSINKLESTQIDERQLDNENIGVGVAWRLGPRSFVEITRNKETKNSAFLTDNEGSDDDFTSFRLVVETNEKAQFFYVHSRRFYGDSNQFSLTKKSKRWSLSGSYSETLDTRTRLEPDFIDAGIFACPVIDSPRQDCVKLIAPPTSPSDELFYFEFTDVDYLFVDELALIKSMQLSYDYRFKKTTVKLAYNQSSFDYLERGDDAIDSERDTTTYSFNLDHRLNRRTTLKLNAAFSEVKNSDDSIQRKGEQRSIALERRLTRKATGTLSYKYFDNEDGQNQRGRTDNRIELTYKYEF</sequence>
<organism evidence="3 4">
    <name type="scientific">Psychrosphaera ytuae</name>
    <dbReference type="NCBI Taxonomy" id="2820710"/>
    <lineage>
        <taxon>Bacteria</taxon>
        <taxon>Pseudomonadati</taxon>
        <taxon>Pseudomonadota</taxon>
        <taxon>Gammaproteobacteria</taxon>
        <taxon>Alteromonadales</taxon>
        <taxon>Pseudoalteromonadaceae</taxon>
        <taxon>Psychrosphaera</taxon>
    </lineage>
</organism>
<keyword evidence="1" id="KW-0472">Membrane</keyword>
<proteinExistence type="predicted"/>